<evidence type="ECO:0000313" key="3">
    <source>
        <dbReference type="Proteomes" id="UP000320547"/>
    </source>
</evidence>
<keyword evidence="1" id="KW-1133">Transmembrane helix</keyword>
<reference evidence="2 3" key="1">
    <citation type="submission" date="2019-07" db="EMBL/GenBank/DDBJ databases">
        <title>Genomic Encyclopedia of Archaeal and Bacterial Type Strains, Phase II (KMG-II): from individual species to whole genera.</title>
        <authorList>
            <person name="Goeker M."/>
        </authorList>
    </citation>
    <scope>NUCLEOTIDE SEQUENCE [LARGE SCALE GENOMIC DNA]</scope>
    <source>
        <strain evidence="2 3">ATCC BAA-2084</strain>
    </source>
</reference>
<dbReference type="EMBL" id="VLLK01000001">
    <property type="protein sequence ID" value="TWJ09580.1"/>
    <property type="molecule type" value="Genomic_DNA"/>
</dbReference>
<dbReference type="AlphaFoldDB" id="A0A562UVC1"/>
<sequence>MLLAGFLDIFPAIGRLTFRAIFRPKILPIGNAISSFKYWATGDDEQPIAADGILRYATPSQQAFIGYALLPFALMPVSLLLLHLSGGGIFQLNEFSIGLVMFVWLAGQFFLAAIFIPWANSTFAKIRNQRYFEPESSEPKT</sequence>
<dbReference type="Proteomes" id="UP000320547">
    <property type="component" value="Unassembled WGS sequence"/>
</dbReference>
<keyword evidence="3" id="KW-1185">Reference proteome</keyword>
<keyword evidence="1" id="KW-0472">Membrane</keyword>
<evidence type="ECO:0000313" key="2">
    <source>
        <dbReference type="EMBL" id="TWJ09580.1"/>
    </source>
</evidence>
<comment type="caution">
    <text evidence="2">The sequence shown here is derived from an EMBL/GenBank/DDBJ whole genome shotgun (WGS) entry which is preliminary data.</text>
</comment>
<accession>A0A562UVC1</accession>
<organism evidence="2 3">
    <name type="scientific">Altererythrobacter ishigakiensis</name>
    <dbReference type="NCBI Taxonomy" id="476157"/>
    <lineage>
        <taxon>Bacteria</taxon>
        <taxon>Pseudomonadati</taxon>
        <taxon>Pseudomonadota</taxon>
        <taxon>Alphaproteobacteria</taxon>
        <taxon>Sphingomonadales</taxon>
        <taxon>Erythrobacteraceae</taxon>
        <taxon>Altererythrobacter</taxon>
    </lineage>
</organism>
<name>A0A562UVC1_9SPHN</name>
<feature type="transmembrane region" description="Helical" evidence="1">
    <location>
        <begin position="64"/>
        <end position="84"/>
    </location>
</feature>
<feature type="transmembrane region" description="Helical" evidence="1">
    <location>
        <begin position="96"/>
        <end position="119"/>
    </location>
</feature>
<evidence type="ECO:0000256" key="1">
    <source>
        <dbReference type="SAM" id="Phobius"/>
    </source>
</evidence>
<gene>
    <name evidence="2" type="ORF">JN10_1217</name>
</gene>
<keyword evidence="1" id="KW-0812">Transmembrane</keyword>
<proteinExistence type="predicted"/>
<protein>
    <submittedName>
        <fullName evidence="2">Uncharacterized protein</fullName>
    </submittedName>
</protein>